<accession>A0A6J2HU73</accession>
<dbReference type="GeneID" id="113995467"/>
<dbReference type="CTD" id="109305548"/>
<dbReference type="GO" id="GO:0097546">
    <property type="term" value="C:ciliary base"/>
    <property type="evidence" value="ECO:0007669"/>
    <property type="project" value="TreeGrafter"/>
</dbReference>
<proteinExistence type="predicted"/>
<protein>
    <submittedName>
        <fullName evidence="2">Uncharacterized protein C11orf97 homolog</fullName>
    </submittedName>
</protein>
<gene>
    <name evidence="2" type="primary">CUNH11orf97</name>
</gene>
<dbReference type="InParanoid" id="A0A6J2HU73"/>
<sequence length="198" mass="21653">MRWPRSAVLWGWQMAGPGLGGHPRDYPWFVEGVEHPAVTENVGPDPPAPGTGLPEALGSIPRELAPDVRAPPARAARQPPVATARLQRPGTAAMRAAGRELPAAAAEEAGRDARCEQPPGKKCVYVEPPRRVKEILEEHVHFQKEECDVKHPAAVALEGVWDVKNNFSIRSLKAVSPNRSSLLLQPQLYSRHARIKNC</sequence>
<keyword evidence="1" id="KW-1185">Reference proteome</keyword>
<dbReference type="InterPro" id="IPR040429">
    <property type="entry name" value="C11orf97-like"/>
</dbReference>
<dbReference type="Proteomes" id="UP000504627">
    <property type="component" value="Unplaced"/>
</dbReference>
<dbReference type="PANTHER" id="PTHR38326:SF1">
    <property type="entry name" value="CHROMOSOME 11 OPEN READING FRAME 97"/>
    <property type="match status" value="1"/>
</dbReference>
<name>A0A6J2HU73_9PASS</name>
<evidence type="ECO:0000313" key="1">
    <source>
        <dbReference type="Proteomes" id="UP000504627"/>
    </source>
</evidence>
<organism evidence="1 2">
    <name type="scientific">Pipra filicauda</name>
    <name type="common">Wire-tailed manakin</name>
    <dbReference type="NCBI Taxonomy" id="649802"/>
    <lineage>
        <taxon>Eukaryota</taxon>
        <taxon>Metazoa</taxon>
        <taxon>Chordata</taxon>
        <taxon>Craniata</taxon>
        <taxon>Vertebrata</taxon>
        <taxon>Euteleostomi</taxon>
        <taxon>Archelosauria</taxon>
        <taxon>Archosauria</taxon>
        <taxon>Dinosauria</taxon>
        <taxon>Saurischia</taxon>
        <taxon>Theropoda</taxon>
        <taxon>Coelurosauria</taxon>
        <taxon>Aves</taxon>
        <taxon>Neognathae</taxon>
        <taxon>Neoaves</taxon>
        <taxon>Telluraves</taxon>
        <taxon>Australaves</taxon>
        <taxon>Passeriformes</taxon>
        <taxon>Pipridae</taxon>
        <taxon>Pipra</taxon>
    </lineage>
</organism>
<reference evidence="2" key="1">
    <citation type="submission" date="2025-08" db="UniProtKB">
        <authorList>
            <consortium name="RefSeq"/>
        </authorList>
    </citation>
    <scope>IDENTIFICATION</scope>
    <source>
        <tissue evidence="2">Muscle</tissue>
    </source>
</reference>
<evidence type="ECO:0000313" key="2">
    <source>
        <dbReference type="RefSeq" id="XP_027591390.1"/>
    </source>
</evidence>
<dbReference type="PANTHER" id="PTHR38326">
    <property type="entry name" value="CHROMOSOME 11 OPEN READING FRAME 97"/>
    <property type="match status" value="1"/>
</dbReference>
<dbReference type="RefSeq" id="XP_027591390.1">
    <property type="nucleotide sequence ID" value="XM_027735589.2"/>
</dbReference>
<dbReference type="AlphaFoldDB" id="A0A6J2HU73"/>